<dbReference type="Pfam" id="PF00550">
    <property type="entry name" value="PP-binding"/>
    <property type="match status" value="1"/>
</dbReference>
<dbReference type="FunFam" id="2.30.38.10:FF:000001">
    <property type="entry name" value="Non-ribosomal peptide synthetase PvdI"/>
    <property type="match status" value="1"/>
</dbReference>
<protein>
    <submittedName>
        <fullName evidence="4">Amino acid adenylation enzyme/thioester reductase family protein</fullName>
    </submittedName>
</protein>
<dbReference type="Gene3D" id="2.30.38.10">
    <property type="entry name" value="Luciferase, Domain 3"/>
    <property type="match status" value="1"/>
</dbReference>
<gene>
    <name evidence="4" type="ORF">Metal_1278</name>
</gene>
<dbReference type="STRING" id="686340.Metal_1278"/>
<dbReference type="SMART" id="SM00823">
    <property type="entry name" value="PKS_PP"/>
    <property type="match status" value="1"/>
</dbReference>
<dbReference type="FunFam" id="3.40.50.980:FF:000001">
    <property type="entry name" value="Non-ribosomal peptide synthetase"/>
    <property type="match status" value="1"/>
</dbReference>
<evidence type="ECO:0000259" key="3">
    <source>
        <dbReference type="PROSITE" id="PS50075"/>
    </source>
</evidence>
<keyword evidence="1" id="KW-0596">Phosphopantetheine</keyword>
<dbReference type="FunFam" id="3.30.300.30:FF:000010">
    <property type="entry name" value="Enterobactin synthetase component F"/>
    <property type="match status" value="1"/>
</dbReference>
<dbReference type="CDD" id="cd05930">
    <property type="entry name" value="A_NRPS"/>
    <property type="match status" value="1"/>
</dbReference>
<dbReference type="NCBIfam" id="TIGR01733">
    <property type="entry name" value="AA-adenyl-dom"/>
    <property type="match status" value="1"/>
</dbReference>
<reference evidence="4 5" key="1">
    <citation type="journal article" date="2013" name="Genome Announc.">
        <title>Genome Sequence of the Obligate Gammaproteobacterial Methanotroph Methylomicrobium album Strain BG8.</title>
        <authorList>
            <person name="Kits K.D."/>
            <person name="Kalyuzhnaya M.G."/>
            <person name="Klotz M.G."/>
            <person name="Jetten M.S."/>
            <person name="Op den Camp H.J."/>
            <person name="Vuilleumier S."/>
            <person name="Bringel F."/>
            <person name="Dispirito A.A."/>
            <person name="Murrell J.C."/>
            <person name="Bruce D."/>
            <person name="Cheng J.F."/>
            <person name="Copeland A."/>
            <person name="Goodwin L."/>
            <person name="Hauser L."/>
            <person name="Lajus A."/>
            <person name="Land M.L."/>
            <person name="Lapidus A."/>
            <person name="Lucas S."/>
            <person name="Medigue C."/>
            <person name="Pitluck S."/>
            <person name="Woyke T."/>
            <person name="Zeytun A."/>
            <person name="Stein L.Y."/>
        </authorList>
    </citation>
    <scope>NUCLEOTIDE SEQUENCE [LARGE SCALE GENOMIC DNA]</scope>
    <source>
        <strain evidence="4 5">BG8</strain>
    </source>
</reference>
<dbReference type="Gene3D" id="3.30.559.10">
    <property type="entry name" value="Chloramphenicol acetyltransferase-like domain"/>
    <property type="match status" value="1"/>
</dbReference>
<keyword evidence="5" id="KW-1185">Reference proteome</keyword>
<dbReference type="Pfam" id="PF00668">
    <property type="entry name" value="Condensation"/>
    <property type="match status" value="1"/>
</dbReference>
<dbReference type="InterPro" id="IPR000873">
    <property type="entry name" value="AMP-dep_synth/lig_dom"/>
</dbReference>
<dbReference type="GO" id="GO:0005829">
    <property type="term" value="C:cytosol"/>
    <property type="evidence" value="ECO:0007669"/>
    <property type="project" value="TreeGrafter"/>
</dbReference>
<dbReference type="CDD" id="cd19531">
    <property type="entry name" value="LCL_NRPS-like"/>
    <property type="match status" value="1"/>
</dbReference>
<dbReference type="GO" id="GO:0009366">
    <property type="term" value="C:enterobactin synthetase complex"/>
    <property type="evidence" value="ECO:0007669"/>
    <property type="project" value="TreeGrafter"/>
</dbReference>
<dbReference type="SUPFAM" id="SSF56801">
    <property type="entry name" value="Acetyl-CoA synthetase-like"/>
    <property type="match status" value="1"/>
</dbReference>
<dbReference type="GO" id="GO:0009239">
    <property type="term" value="P:enterobactin biosynthetic process"/>
    <property type="evidence" value="ECO:0007669"/>
    <property type="project" value="TreeGrafter"/>
</dbReference>
<dbReference type="InterPro" id="IPR025110">
    <property type="entry name" value="AMP-bd_C"/>
</dbReference>
<feature type="domain" description="Carrier" evidence="3">
    <location>
        <begin position="1003"/>
        <end position="1078"/>
    </location>
</feature>
<evidence type="ECO:0000313" key="5">
    <source>
        <dbReference type="Proteomes" id="UP000005090"/>
    </source>
</evidence>
<dbReference type="GO" id="GO:0031177">
    <property type="term" value="F:phosphopantetheine binding"/>
    <property type="evidence" value="ECO:0007669"/>
    <property type="project" value="InterPro"/>
</dbReference>
<dbReference type="Gene3D" id="3.40.50.1820">
    <property type="entry name" value="alpha/beta hydrolase"/>
    <property type="match status" value="1"/>
</dbReference>
<dbReference type="InterPro" id="IPR020806">
    <property type="entry name" value="PKS_PP-bd"/>
</dbReference>
<dbReference type="Gene3D" id="3.30.559.30">
    <property type="entry name" value="Nonribosomal peptide synthetase, condensation domain"/>
    <property type="match status" value="1"/>
</dbReference>
<keyword evidence="2" id="KW-0597">Phosphoprotein</keyword>
<dbReference type="InterPro" id="IPR009081">
    <property type="entry name" value="PP-bd_ACP"/>
</dbReference>
<dbReference type="SUPFAM" id="SSF52777">
    <property type="entry name" value="CoA-dependent acyltransferases"/>
    <property type="match status" value="2"/>
</dbReference>
<dbReference type="Pfam" id="PF00501">
    <property type="entry name" value="AMP-binding"/>
    <property type="match status" value="1"/>
</dbReference>
<dbReference type="HOGENOM" id="CLU_000022_2_4_6"/>
<dbReference type="EMBL" id="CM001475">
    <property type="protein sequence ID" value="EIC29078.1"/>
    <property type="molecule type" value="Genomic_DNA"/>
</dbReference>
<dbReference type="Proteomes" id="UP000005090">
    <property type="component" value="Chromosome"/>
</dbReference>
<dbReference type="AlphaFoldDB" id="H8GJ88"/>
<dbReference type="InterPro" id="IPR029058">
    <property type="entry name" value="AB_hydrolase_fold"/>
</dbReference>
<dbReference type="Gene3D" id="3.40.50.980">
    <property type="match status" value="2"/>
</dbReference>
<dbReference type="SUPFAM" id="SSF47336">
    <property type="entry name" value="ACP-like"/>
    <property type="match status" value="1"/>
</dbReference>
<dbReference type="Pfam" id="PF13193">
    <property type="entry name" value="AMP-binding_C"/>
    <property type="match status" value="1"/>
</dbReference>
<dbReference type="InterPro" id="IPR001242">
    <property type="entry name" value="Condensation_dom"/>
</dbReference>
<dbReference type="InterPro" id="IPR045851">
    <property type="entry name" value="AMP-bd_C_sf"/>
</dbReference>
<dbReference type="FunFam" id="3.40.50.12780:FF:000012">
    <property type="entry name" value="Non-ribosomal peptide synthetase"/>
    <property type="match status" value="1"/>
</dbReference>
<evidence type="ECO:0000313" key="4">
    <source>
        <dbReference type="EMBL" id="EIC29078.1"/>
    </source>
</evidence>
<dbReference type="InterPro" id="IPR023213">
    <property type="entry name" value="CAT-like_dom_sf"/>
</dbReference>
<dbReference type="InterPro" id="IPR010071">
    <property type="entry name" value="AA_adenyl_dom"/>
</dbReference>
<dbReference type="InterPro" id="IPR036736">
    <property type="entry name" value="ACP-like_sf"/>
</dbReference>
<dbReference type="GO" id="GO:0047527">
    <property type="term" value="F:2,3-dihydroxybenzoate-serine ligase activity"/>
    <property type="evidence" value="ECO:0007669"/>
    <property type="project" value="TreeGrafter"/>
</dbReference>
<proteinExistence type="predicted"/>
<evidence type="ECO:0000256" key="1">
    <source>
        <dbReference type="ARBA" id="ARBA00022450"/>
    </source>
</evidence>
<dbReference type="Gene3D" id="3.30.300.30">
    <property type="match status" value="1"/>
</dbReference>
<sequence length="1110" mass="122848">MIETKTPDKQRSVSRTQLITRLKKTHSPTNGAITKRNKDQPVPLSYSQERLWIMSQLEPDNPIYNVAGAVQFDGLLNIQALQHSLDEVVRRHEILRSLFVAEGQQVLPDSRLPLAYLDFTGFSHERAMDLFPQCADDFIHRPFLLTGQPPLRALLAVLSEQRHILLLALHHIVSDRWSVGVLMQEVAALYAAYGHGKPSSLTELPIQYGDFCVWQRRQREKWARHLDYWRQKLAGAPPLLELPTDRPRPPVLSYRGGMYSFEFSAELSRTLKELGKQYNATLFMVVAAALNTLLYRYTGSQDICIGYPVAGRGQSQTAALIGFFVNTLVLRCQIEADLPFSELLLQLREQALQDQNHQELSFGQLLDTLKPVRNTGHAPLFQVMLAVQNVPATHFRMQDVSAMPLAMNTHIAQFDLSLFVDERDGQLFCSFEYSTALFDAGTVARMAGHLQTILAGAASNPDLPVGRLPLLTPTESRQLLDDWSGRNNQASYADGLMIHQCIEAQARMAPDRSALVFAGQSLSYGELDRRAQQWAERLSASGVGPECRVGVCAERSLELIVGLLAVLKAGSAYVPLDPSYPKERLDAILDDAGIGVMLTQSSLADGFQRCSIKVYCLDREPALYPAATVLACPAAQENTAYIIYTSGSTGRPKGVAISHRNLLHSTLARANYYREMPECFLLLSSFAFDSSVAGIFWTLSQGGCLCLPKQDELTDTAALTGLINRHRVTHLLALPSFYAAIADDRYLDRLRTLQSVIVAGEACSGEIAAGHHRKLPKVRFYNEYGPTEGTVWSSVYRSDENAGDMTLPVGRPVDSVSIYILDRQLQPVPAGVGGELCVGGAGVARGYLNRPALTAEKFIPSPFSAEGARLYKTGDLARFGAGGEIEFLGRIDNQIKIRGYRIELGEIEERLQLHPAIQEAVVLAKEDVSGHKKLLAYLVASPSATVPENSALQAFLKQTLPDYMLPANYVVLDKLPLMPNGKRDRLALLAIAEPALPERELKPVSNWIEAELAGIWREVLGLEAVGVDADFFEQGGHSLAAIQVKSRIQSVFNIELPAKALFELRTVELQAAELARLQIQQHDDRDLEKLLAEIEQLPDDEADYLLANEI</sequence>
<organism evidence="4 5">
    <name type="scientific">Methylomicrobium album BG8</name>
    <dbReference type="NCBI Taxonomy" id="686340"/>
    <lineage>
        <taxon>Bacteria</taxon>
        <taxon>Pseudomonadati</taxon>
        <taxon>Pseudomonadota</taxon>
        <taxon>Gammaproteobacteria</taxon>
        <taxon>Methylococcales</taxon>
        <taxon>Methylococcaceae</taxon>
        <taxon>Methylomicrobium</taxon>
    </lineage>
</organism>
<dbReference type="eggNOG" id="COG1020">
    <property type="taxonomic scope" value="Bacteria"/>
</dbReference>
<evidence type="ECO:0000256" key="2">
    <source>
        <dbReference type="ARBA" id="ARBA00022553"/>
    </source>
</evidence>
<name>H8GJ88_METAL</name>
<dbReference type="PROSITE" id="PS50075">
    <property type="entry name" value="CARRIER"/>
    <property type="match status" value="1"/>
</dbReference>
<dbReference type="InterPro" id="IPR020845">
    <property type="entry name" value="AMP-binding_CS"/>
</dbReference>
<dbReference type="PANTHER" id="PTHR45527">
    <property type="entry name" value="NONRIBOSOMAL PEPTIDE SYNTHETASE"/>
    <property type="match status" value="1"/>
</dbReference>
<accession>H8GJ88</accession>
<dbReference type="PROSITE" id="PS00455">
    <property type="entry name" value="AMP_BINDING"/>
    <property type="match status" value="1"/>
</dbReference>
<dbReference type="PANTHER" id="PTHR45527:SF1">
    <property type="entry name" value="FATTY ACID SYNTHASE"/>
    <property type="match status" value="1"/>
</dbReference>
<dbReference type="GO" id="GO:0043041">
    <property type="term" value="P:amino acid activation for nonribosomal peptide biosynthetic process"/>
    <property type="evidence" value="ECO:0007669"/>
    <property type="project" value="TreeGrafter"/>
</dbReference>